<dbReference type="Gene3D" id="2.40.50.140">
    <property type="entry name" value="Nucleic acid-binding proteins"/>
    <property type="match status" value="1"/>
</dbReference>
<dbReference type="STRING" id="675511.GCA_000341735_01071"/>
<dbReference type="Pfam" id="PF03119">
    <property type="entry name" value="DNA_ligase_ZBD"/>
    <property type="match status" value="1"/>
</dbReference>
<dbReference type="SUPFAM" id="SSF56091">
    <property type="entry name" value="DNA ligase/mRNA capping enzyme, catalytic domain"/>
    <property type="match status" value="1"/>
</dbReference>
<dbReference type="GO" id="GO:0046872">
    <property type="term" value="F:metal ion binding"/>
    <property type="evidence" value="ECO:0007669"/>
    <property type="project" value="UniProtKB-KW"/>
</dbReference>
<dbReference type="Gene3D" id="3.30.1490.70">
    <property type="match status" value="1"/>
</dbReference>
<proteinExistence type="inferred from homology"/>
<evidence type="ECO:0000259" key="11">
    <source>
        <dbReference type="PROSITE" id="PS50172"/>
    </source>
</evidence>
<dbReference type="InterPro" id="IPR012340">
    <property type="entry name" value="NA-bd_OB-fold"/>
</dbReference>
<feature type="binding site" evidence="10">
    <location>
        <position position="303"/>
    </location>
    <ligand>
        <name>NAD(+)</name>
        <dbReference type="ChEBI" id="CHEBI:57540"/>
    </ligand>
</feature>
<dbReference type="InterPro" id="IPR001679">
    <property type="entry name" value="DNA_ligase"/>
</dbReference>
<comment type="caution">
    <text evidence="10">Lacks conserved residue(s) required for the propagation of feature annotation.</text>
</comment>
<feature type="binding site" evidence="10">
    <location>
        <begin position="106"/>
        <end position="107"/>
    </location>
    <ligand>
        <name>NAD(+)</name>
        <dbReference type="ChEBI" id="CHEBI:57540"/>
    </ligand>
</feature>
<keyword evidence="4 10" id="KW-0479">Metal-binding</keyword>
<evidence type="ECO:0000313" key="12">
    <source>
        <dbReference type="EMBL" id="QCW82502.1"/>
    </source>
</evidence>
<evidence type="ECO:0000256" key="1">
    <source>
        <dbReference type="ARBA" id="ARBA00004067"/>
    </source>
</evidence>
<keyword evidence="3 10" id="KW-0235">DNA replication</keyword>
<feature type="active site" description="N6-AMP-lysine intermediate" evidence="10">
    <location>
        <position position="144"/>
    </location>
</feature>
<comment type="cofactor">
    <cofactor evidence="10">
        <name>Mg(2+)</name>
        <dbReference type="ChEBI" id="CHEBI:18420"/>
    </cofactor>
    <cofactor evidence="10">
        <name>Mn(2+)</name>
        <dbReference type="ChEBI" id="CHEBI:29035"/>
    </cofactor>
</comment>
<feature type="binding site" evidence="10">
    <location>
        <position position="191"/>
    </location>
    <ligand>
        <name>NAD(+)</name>
        <dbReference type="ChEBI" id="CHEBI:57540"/>
    </ligand>
</feature>
<dbReference type="Proteomes" id="UP000305881">
    <property type="component" value="Chromosome"/>
</dbReference>
<keyword evidence="7 10" id="KW-0520">NAD</keyword>
<dbReference type="GO" id="GO:0006260">
    <property type="term" value="P:DNA replication"/>
    <property type="evidence" value="ECO:0007669"/>
    <property type="project" value="UniProtKB-KW"/>
</dbReference>
<name>A0A4P9UMF7_METBY</name>
<accession>A0A4P9UMF7</accession>
<keyword evidence="10" id="KW-0460">Magnesium</keyword>
<dbReference type="InterPro" id="IPR004149">
    <property type="entry name" value="Znf_DNAligase_C4"/>
</dbReference>
<dbReference type="OrthoDB" id="9759736at2"/>
<comment type="function">
    <text evidence="1 10">DNA ligase that catalyzes the formation of phosphodiester linkages between 5'-phosphoryl and 3'-hydroxyl groups in double-stranded DNA using NAD as a coenzyme and as the energy source for the reaction. It is essential for DNA replication and repair of damaged DNA.</text>
</comment>
<dbReference type="Gene3D" id="3.40.50.10190">
    <property type="entry name" value="BRCT domain"/>
    <property type="match status" value="1"/>
</dbReference>
<dbReference type="HAMAP" id="MF_01588">
    <property type="entry name" value="DNA_ligase_A"/>
    <property type="match status" value="1"/>
</dbReference>
<dbReference type="Pfam" id="PF01653">
    <property type="entry name" value="DNA_ligase_aden"/>
    <property type="match status" value="1"/>
</dbReference>
<gene>
    <name evidence="10" type="primary">ligA</name>
    <name evidence="12" type="ORF">EQU24_09845</name>
</gene>
<dbReference type="Pfam" id="PF14520">
    <property type="entry name" value="HHH_5"/>
    <property type="match status" value="1"/>
</dbReference>
<evidence type="ECO:0000256" key="8">
    <source>
        <dbReference type="ARBA" id="ARBA00023204"/>
    </source>
</evidence>
<dbReference type="InterPro" id="IPR010994">
    <property type="entry name" value="RuvA_2-like"/>
</dbReference>
<feature type="binding site" evidence="10">
    <location>
        <position position="391"/>
    </location>
    <ligand>
        <name>Zn(2+)</name>
        <dbReference type="ChEBI" id="CHEBI:29105"/>
    </ligand>
</feature>
<comment type="similarity">
    <text evidence="10">Belongs to the NAD-dependent DNA ligase family. LigA subfamily.</text>
</comment>
<evidence type="ECO:0000313" key="13">
    <source>
        <dbReference type="Proteomes" id="UP000305881"/>
    </source>
</evidence>
<dbReference type="GO" id="GO:0006281">
    <property type="term" value="P:DNA repair"/>
    <property type="evidence" value="ECO:0007669"/>
    <property type="project" value="UniProtKB-KW"/>
</dbReference>
<feature type="binding site" evidence="10">
    <location>
        <position position="394"/>
    </location>
    <ligand>
        <name>Zn(2+)</name>
        <dbReference type="ChEBI" id="CHEBI:29105"/>
    </ligand>
</feature>
<feature type="binding site" evidence="10">
    <location>
        <begin position="63"/>
        <end position="67"/>
    </location>
    <ligand>
        <name>NAD(+)</name>
        <dbReference type="ChEBI" id="CHEBI:57540"/>
    </ligand>
</feature>
<feature type="binding site" evidence="10">
    <location>
        <position position="160"/>
    </location>
    <ligand>
        <name>NAD(+)</name>
        <dbReference type="ChEBI" id="CHEBI:57540"/>
    </ligand>
</feature>
<keyword evidence="13" id="KW-1185">Reference proteome</keyword>
<evidence type="ECO:0000256" key="9">
    <source>
        <dbReference type="ARBA" id="ARBA00034005"/>
    </source>
</evidence>
<dbReference type="Pfam" id="PF00533">
    <property type="entry name" value="BRCT"/>
    <property type="match status" value="1"/>
</dbReference>
<organism evidence="12 13">
    <name type="scientific">Methylotuvimicrobium buryatense</name>
    <name type="common">Methylomicrobium buryatense</name>
    <dbReference type="NCBI Taxonomy" id="95641"/>
    <lineage>
        <taxon>Bacteria</taxon>
        <taxon>Pseudomonadati</taxon>
        <taxon>Pseudomonadota</taxon>
        <taxon>Gammaproteobacteria</taxon>
        <taxon>Methylococcales</taxon>
        <taxon>Methylococcaceae</taxon>
        <taxon>Methylotuvimicrobium</taxon>
    </lineage>
</organism>
<dbReference type="GO" id="GO:0003911">
    <property type="term" value="F:DNA ligase (NAD+) activity"/>
    <property type="evidence" value="ECO:0007669"/>
    <property type="project" value="UniProtKB-UniRule"/>
</dbReference>
<dbReference type="CDD" id="cd17748">
    <property type="entry name" value="BRCT_DNA_ligase_like"/>
    <property type="match status" value="1"/>
</dbReference>
<keyword evidence="8 10" id="KW-0234">DNA repair</keyword>
<dbReference type="InterPro" id="IPR013840">
    <property type="entry name" value="DNAligase_N"/>
</dbReference>
<evidence type="ECO:0000256" key="2">
    <source>
        <dbReference type="ARBA" id="ARBA00022598"/>
    </source>
</evidence>
<dbReference type="SMART" id="SM00292">
    <property type="entry name" value="BRCT"/>
    <property type="match status" value="1"/>
</dbReference>
<dbReference type="EC" id="6.5.1.2" evidence="10"/>
<keyword evidence="5 10" id="KW-0227">DNA damage</keyword>
<dbReference type="AlphaFoldDB" id="A0A4P9UMF7"/>
<evidence type="ECO:0000256" key="5">
    <source>
        <dbReference type="ARBA" id="ARBA00022763"/>
    </source>
</evidence>
<dbReference type="InterPro" id="IPR001357">
    <property type="entry name" value="BRCT_dom"/>
</dbReference>
<feature type="binding site" evidence="10">
    <location>
        <position position="413"/>
    </location>
    <ligand>
        <name>Zn(2+)</name>
        <dbReference type="ChEBI" id="CHEBI:29105"/>
    </ligand>
</feature>
<dbReference type="Pfam" id="PF03120">
    <property type="entry name" value="OB_DNA_ligase"/>
    <property type="match status" value="1"/>
</dbReference>
<sequence>MLTDNQKDILERSNVQLKQLSEEKLIAIASRTTDEEKLNDKELVEFIEIANALYRGGDALISDAEYDFTFIAELKRRHPNHPFVTRVEPESAFAGKTVELPVRMLSTDKAYSQSEIENWAKRIKKAADELNIAFDSLVFKVTPKLDGYAAYDDGERLYTRGDGRKGTDITRVFERGLQVADNGSRGLGAGEIVVGKTYFQRYLSEFFDNTRNFQASVIKEKDLEQHAEQAIKDQAAVFFPFTKLPAWQGSWTELAERFDEIVKQIWHAVDYDVDGVILEITDERIKTHMGATRHHHRWQIAYKENVATAEVKILQVVPQTSRSGRITPVVEVEPIRLSGAMLQRATAHHYKMVVDKGIGPGAVIKLARSGEVIPKIEEVITPAEPDLPEQCPSCGSELVWDGDFLYCTNNFDCPAQVSHSIEHFFRVLGNNDGYGPATIAKLYDNDIRTIDKIYQLNASDFEAMGFGPKQSQNLVDQLQRSLSEPIEDWRFLAAFGVFRMGLGNCEKLLAHYRLPEIFSLSEAEIVALEGFAEKTADIVLKGLKKIEPLFNQLYRLGFVLNETKTQEMPAGQSPIAGKSLVFTGTMQQGSREDMIREAKAMGAKVGSAVSGKTDYLVIGEKVGATKLNAAEKHGVRILSEAEYLDLIGR</sequence>
<keyword evidence="2 10" id="KW-0436">Ligase</keyword>
<dbReference type="SUPFAM" id="SSF50249">
    <property type="entry name" value="Nucleic acid-binding proteins"/>
    <property type="match status" value="1"/>
</dbReference>
<dbReference type="InterPro" id="IPR004150">
    <property type="entry name" value="NAD_DNA_ligase_OB"/>
</dbReference>
<protein>
    <recommendedName>
        <fullName evidence="10">DNA ligase</fullName>
        <ecNumber evidence="10">6.5.1.2</ecNumber>
    </recommendedName>
    <alternativeName>
        <fullName evidence="10">Polydeoxyribonucleotide synthase [NAD(+)]</fullName>
    </alternativeName>
</protein>
<reference evidence="13" key="1">
    <citation type="journal article" date="2019" name="J. Bacteriol.">
        <title>A Mutagenic Screen Identifies a TonB-Dependent Receptor Required for the Lanthanide Metal Switch in the Type I Methanotroph 'Methylotuvimicrobium buryatense' 5GB1C.</title>
        <authorList>
            <person name="Groom J.D."/>
            <person name="Ford S.M."/>
            <person name="Pesesky M.W."/>
            <person name="Lidstrom M.E."/>
        </authorList>
    </citation>
    <scope>NUCLEOTIDE SEQUENCE [LARGE SCALE GENOMIC DNA]</scope>
    <source>
        <strain evidence="13">5GB1C</strain>
    </source>
</reference>
<dbReference type="Gene3D" id="3.30.470.30">
    <property type="entry name" value="DNA ligase/mRNA capping enzyme"/>
    <property type="match status" value="1"/>
</dbReference>
<evidence type="ECO:0000256" key="3">
    <source>
        <dbReference type="ARBA" id="ARBA00022705"/>
    </source>
</evidence>
<dbReference type="KEGG" id="mbur:EQU24_09845"/>
<dbReference type="Gene3D" id="1.10.150.20">
    <property type="entry name" value="5' to 3' exonuclease, C-terminal subdomain"/>
    <property type="match status" value="1"/>
</dbReference>
<dbReference type="SUPFAM" id="SSF52113">
    <property type="entry name" value="BRCT domain"/>
    <property type="match status" value="1"/>
</dbReference>
<dbReference type="InterPro" id="IPR036420">
    <property type="entry name" value="BRCT_dom_sf"/>
</dbReference>
<dbReference type="SUPFAM" id="SSF47781">
    <property type="entry name" value="RuvA domain 2-like"/>
    <property type="match status" value="1"/>
</dbReference>
<dbReference type="PROSITE" id="PS50172">
    <property type="entry name" value="BRCT"/>
    <property type="match status" value="1"/>
</dbReference>
<dbReference type="EMBL" id="CP035467">
    <property type="protein sequence ID" value="QCW82502.1"/>
    <property type="molecule type" value="Genomic_DNA"/>
</dbReference>
<comment type="catalytic activity">
    <reaction evidence="9 10">
        <text>NAD(+) + (deoxyribonucleotide)n-3'-hydroxyl + 5'-phospho-(deoxyribonucleotide)m = (deoxyribonucleotide)n+m + AMP + beta-nicotinamide D-nucleotide.</text>
        <dbReference type="EC" id="6.5.1.2"/>
    </reaction>
</comment>
<dbReference type="RefSeq" id="WP_017839665.1">
    <property type="nucleotide sequence ID" value="NZ_CP035467.1"/>
</dbReference>
<dbReference type="SMART" id="SM00532">
    <property type="entry name" value="LIGANc"/>
    <property type="match status" value="1"/>
</dbReference>
<keyword evidence="6 10" id="KW-0862">Zinc</keyword>
<evidence type="ECO:0000256" key="7">
    <source>
        <dbReference type="ARBA" id="ARBA00023027"/>
    </source>
</evidence>
<dbReference type="PIRSF" id="PIRSF001604">
    <property type="entry name" value="LigA"/>
    <property type="match status" value="1"/>
</dbReference>
<feature type="domain" description="BRCT" evidence="11">
    <location>
        <begin position="570"/>
        <end position="649"/>
    </location>
</feature>
<evidence type="ECO:0000256" key="4">
    <source>
        <dbReference type="ARBA" id="ARBA00022723"/>
    </source>
</evidence>
<evidence type="ECO:0000256" key="6">
    <source>
        <dbReference type="ARBA" id="ARBA00022833"/>
    </source>
</evidence>
<evidence type="ECO:0000256" key="10">
    <source>
        <dbReference type="HAMAP-Rule" id="MF_01588"/>
    </source>
</evidence>
<dbReference type="InterPro" id="IPR013839">
    <property type="entry name" value="DNAligase_adenylation"/>
</dbReference>
<keyword evidence="10" id="KW-0464">Manganese</keyword>